<dbReference type="Proteomes" id="UP000199599">
    <property type="component" value="Unassembled WGS sequence"/>
</dbReference>
<organism evidence="3 4">
    <name type="scientific">Lactobacillus bombicola</name>
    <dbReference type="NCBI Taxonomy" id="1505723"/>
    <lineage>
        <taxon>Bacteria</taxon>
        <taxon>Bacillati</taxon>
        <taxon>Bacillota</taxon>
        <taxon>Bacilli</taxon>
        <taxon>Lactobacillales</taxon>
        <taxon>Lactobacillaceae</taxon>
        <taxon>Lactobacillus</taxon>
    </lineage>
</organism>
<reference evidence="4" key="1">
    <citation type="submission" date="2016-10" db="EMBL/GenBank/DDBJ databases">
        <authorList>
            <person name="Varghese N."/>
            <person name="Submissions S."/>
        </authorList>
    </citation>
    <scope>NUCLEOTIDE SEQUENCE [LARGE SCALE GENOMIC DNA]</scope>
    <source>
        <strain evidence="4">R-53102</strain>
    </source>
</reference>
<name>A0A1I1STJ3_9LACO</name>
<evidence type="ECO:0000313" key="3">
    <source>
        <dbReference type="EMBL" id="SFD49784.1"/>
    </source>
</evidence>
<proteinExistence type="predicted"/>
<dbReference type="AlphaFoldDB" id="A0A1I1STJ3"/>
<feature type="region of interest" description="Disordered" evidence="1">
    <location>
        <begin position="32"/>
        <end position="81"/>
    </location>
</feature>
<feature type="non-terminal residue" evidence="3">
    <location>
        <position position="81"/>
    </location>
</feature>
<accession>A0A1I1STJ3</accession>
<gene>
    <name evidence="3" type="ORF">SAMN04487792_1123</name>
</gene>
<sequence>MDSRKKLATMVCGIALTCFGISANNQVTTTAHAAVSSTSDAGNETSTPGTGNETSTPGTGNGTTTPGASNGTSTPGAGNGT</sequence>
<protein>
    <submittedName>
        <fullName evidence="3">Uncharacterized protein</fullName>
    </submittedName>
</protein>
<dbReference type="EMBL" id="FOMN01000005">
    <property type="protein sequence ID" value="SFD49784.1"/>
    <property type="molecule type" value="Genomic_DNA"/>
</dbReference>
<evidence type="ECO:0000256" key="1">
    <source>
        <dbReference type="SAM" id="MobiDB-lite"/>
    </source>
</evidence>
<evidence type="ECO:0000256" key="2">
    <source>
        <dbReference type="SAM" id="SignalP"/>
    </source>
</evidence>
<feature type="chain" id="PRO_5038836148" evidence="2">
    <location>
        <begin position="24"/>
        <end position="81"/>
    </location>
</feature>
<feature type="signal peptide" evidence="2">
    <location>
        <begin position="1"/>
        <end position="23"/>
    </location>
</feature>
<keyword evidence="2" id="KW-0732">Signal</keyword>
<evidence type="ECO:0000313" key="4">
    <source>
        <dbReference type="Proteomes" id="UP000199599"/>
    </source>
</evidence>